<comment type="subcellular location">
    <subcellularLocation>
        <location evidence="1">Cell membrane</location>
        <topology evidence="1">Multi-pass membrane protein</topology>
    </subcellularLocation>
</comment>
<dbReference type="PANTHER" id="PTHR34857">
    <property type="entry name" value="SLL0384 PROTEIN"/>
    <property type="match status" value="1"/>
</dbReference>
<dbReference type="CDD" id="cd16914">
    <property type="entry name" value="EcfT"/>
    <property type="match status" value="1"/>
</dbReference>
<evidence type="ECO:0000256" key="5">
    <source>
        <dbReference type="ARBA" id="ARBA00023136"/>
    </source>
</evidence>
<comment type="caution">
    <text evidence="7">The sequence shown here is derived from an EMBL/GenBank/DDBJ whole genome shotgun (WGS) entry which is preliminary data.</text>
</comment>
<dbReference type="NCBIfam" id="TIGR02454">
    <property type="entry name" value="ECF_T_CbiQ"/>
    <property type="match status" value="1"/>
</dbReference>
<dbReference type="Pfam" id="PF02361">
    <property type="entry name" value="CbiQ"/>
    <property type="match status" value="1"/>
</dbReference>
<reference evidence="7 8" key="1">
    <citation type="submission" date="2019-04" db="EMBL/GenBank/DDBJ databases">
        <title>Geobacter ruber sp. nov., ferric-reducing bacteria isolated from paddy soil.</title>
        <authorList>
            <person name="Xu Z."/>
            <person name="Masuda Y."/>
            <person name="Itoh H."/>
            <person name="Senoo K."/>
        </authorList>
    </citation>
    <scope>NUCLEOTIDE SEQUENCE [LARGE SCALE GENOMIC DNA]</scope>
    <source>
        <strain evidence="7 8">Red88</strain>
    </source>
</reference>
<keyword evidence="8" id="KW-1185">Reference proteome</keyword>
<dbReference type="InterPro" id="IPR012809">
    <property type="entry name" value="ECF_CbiQ"/>
</dbReference>
<dbReference type="OrthoDB" id="8585740at2"/>
<organism evidence="7 8">
    <name type="scientific">Oryzomonas rubra</name>
    <dbReference type="NCBI Taxonomy" id="2509454"/>
    <lineage>
        <taxon>Bacteria</taxon>
        <taxon>Pseudomonadati</taxon>
        <taxon>Thermodesulfobacteriota</taxon>
        <taxon>Desulfuromonadia</taxon>
        <taxon>Geobacterales</taxon>
        <taxon>Geobacteraceae</taxon>
        <taxon>Oryzomonas</taxon>
    </lineage>
</organism>
<feature type="transmembrane region" description="Helical" evidence="6">
    <location>
        <begin position="28"/>
        <end position="55"/>
    </location>
</feature>
<accession>A0A5A9X7R2</accession>
<evidence type="ECO:0000313" key="7">
    <source>
        <dbReference type="EMBL" id="KAA0889066.1"/>
    </source>
</evidence>
<feature type="transmembrane region" description="Helical" evidence="6">
    <location>
        <begin position="67"/>
        <end position="87"/>
    </location>
</feature>
<dbReference type="EMBL" id="SRSD01000009">
    <property type="protein sequence ID" value="KAA0889066.1"/>
    <property type="molecule type" value="Genomic_DNA"/>
</dbReference>
<dbReference type="Proteomes" id="UP000324298">
    <property type="component" value="Unassembled WGS sequence"/>
</dbReference>
<evidence type="ECO:0000256" key="1">
    <source>
        <dbReference type="ARBA" id="ARBA00004651"/>
    </source>
</evidence>
<dbReference type="GO" id="GO:0006824">
    <property type="term" value="P:cobalt ion transport"/>
    <property type="evidence" value="ECO:0007669"/>
    <property type="project" value="InterPro"/>
</dbReference>
<evidence type="ECO:0000256" key="4">
    <source>
        <dbReference type="ARBA" id="ARBA00022989"/>
    </source>
</evidence>
<gene>
    <name evidence="7" type="primary">cbiQ</name>
    <name evidence="7" type="ORF">ET418_14545</name>
</gene>
<keyword evidence="4 6" id="KW-1133">Transmembrane helix</keyword>
<evidence type="ECO:0000256" key="3">
    <source>
        <dbReference type="ARBA" id="ARBA00022692"/>
    </source>
</evidence>
<keyword evidence="5 6" id="KW-0472">Membrane</keyword>
<proteinExistence type="predicted"/>
<dbReference type="GO" id="GO:0043190">
    <property type="term" value="C:ATP-binding cassette (ABC) transporter complex"/>
    <property type="evidence" value="ECO:0007669"/>
    <property type="project" value="InterPro"/>
</dbReference>
<feature type="transmembrane region" description="Helical" evidence="6">
    <location>
        <begin position="107"/>
        <end position="127"/>
    </location>
</feature>
<dbReference type="RefSeq" id="WP_149308758.1">
    <property type="nucleotide sequence ID" value="NZ_SRSD01000009.1"/>
</dbReference>
<evidence type="ECO:0000256" key="2">
    <source>
        <dbReference type="ARBA" id="ARBA00022475"/>
    </source>
</evidence>
<evidence type="ECO:0000256" key="6">
    <source>
        <dbReference type="SAM" id="Phobius"/>
    </source>
</evidence>
<dbReference type="InterPro" id="IPR003339">
    <property type="entry name" value="ABC/ECF_trnsptr_transmembrane"/>
</dbReference>
<sequence length="255" mass="27170">MRHLQRQGTTGGVAAAVDPRIRLLAAGVLLALVVSSTGALFPWIVAAFCLPAALVQGMGLRTLLLRLLHPLFIAAVVLLLKSCMGAGSAVELFRLGSFGVAFHADGFRAGLVIAARIMGAVSVAVLLGQVATFTETMAALAWLRVPRALVEVTLFAWRSLFMLYDDAATVYTAQKNRLGYCGLRRGLRSFGTMAGMLVIRAFDNSDAMTTAMTQRGYDGSLPLLRGARLSMAQVAGLVVFTVVATAAWSVQNWPR</sequence>
<keyword evidence="2" id="KW-1003">Cell membrane</keyword>
<dbReference type="InterPro" id="IPR051611">
    <property type="entry name" value="ECF_transporter_component"/>
</dbReference>
<protein>
    <submittedName>
        <fullName evidence="7">Cobalt ECF transporter T component CbiQ</fullName>
    </submittedName>
</protein>
<name>A0A5A9X7R2_9BACT</name>
<feature type="transmembrane region" description="Helical" evidence="6">
    <location>
        <begin position="229"/>
        <end position="250"/>
    </location>
</feature>
<dbReference type="PANTHER" id="PTHR34857:SF2">
    <property type="entry name" value="SLL0384 PROTEIN"/>
    <property type="match status" value="1"/>
</dbReference>
<evidence type="ECO:0000313" key="8">
    <source>
        <dbReference type="Proteomes" id="UP000324298"/>
    </source>
</evidence>
<dbReference type="AlphaFoldDB" id="A0A5A9X7R2"/>
<keyword evidence="3 6" id="KW-0812">Transmembrane</keyword>